<dbReference type="GO" id="GO:0016020">
    <property type="term" value="C:membrane"/>
    <property type="evidence" value="ECO:0007669"/>
    <property type="project" value="GOC"/>
</dbReference>
<name>A0A0M0JI10_9EUKA</name>
<dbReference type="PROSITE" id="PS50146">
    <property type="entry name" value="DAGK"/>
    <property type="match status" value="1"/>
</dbReference>
<dbReference type="InterPro" id="IPR045540">
    <property type="entry name" value="YegS/DAGK_C"/>
</dbReference>
<comment type="caution">
    <text evidence="7">The sequence shown here is derived from an EMBL/GenBank/DDBJ whole genome shotgun (WGS) entry which is preliminary data.</text>
</comment>
<dbReference type="InterPro" id="IPR050187">
    <property type="entry name" value="Lipid_Phosphate_FormReg"/>
</dbReference>
<evidence type="ECO:0000256" key="4">
    <source>
        <dbReference type="ARBA" id="ARBA00022840"/>
    </source>
</evidence>
<dbReference type="GO" id="GO:0001727">
    <property type="term" value="F:lipid kinase activity"/>
    <property type="evidence" value="ECO:0007669"/>
    <property type="project" value="TreeGrafter"/>
</dbReference>
<accession>A0A0M0JI10</accession>
<dbReference type="EMBL" id="JWZX01002917">
    <property type="protein sequence ID" value="KOO25878.1"/>
    <property type="molecule type" value="Genomic_DNA"/>
</dbReference>
<dbReference type="InterPro" id="IPR017438">
    <property type="entry name" value="ATP-NAD_kinase_N"/>
</dbReference>
<keyword evidence="8" id="KW-1185">Reference proteome</keyword>
<protein>
    <submittedName>
        <fullName evidence="7">Diacylglycerol kinase catalytic region</fullName>
    </submittedName>
</protein>
<reference evidence="8" key="1">
    <citation type="journal article" date="2015" name="PLoS Genet.">
        <title>Genome Sequence and Transcriptome Analyses of Chrysochromulina tobin: Metabolic Tools for Enhanced Algal Fitness in the Prominent Order Prymnesiales (Haptophyceae).</title>
        <authorList>
            <person name="Hovde B.T."/>
            <person name="Deodato C.R."/>
            <person name="Hunsperger H.M."/>
            <person name="Ryken S.A."/>
            <person name="Yost W."/>
            <person name="Jha R.K."/>
            <person name="Patterson J."/>
            <person name="Monnat R.J. Jr."/>
            <person name="Barlow S.B."/>
            <person name="Starkenburg S.R."/>
            <person name="Cattolico R.A."/>
        </authorList>
    </citation>
    <scope>NUCLEOTIDE SEQUENCE</scope>
    <source>
        <strain evidence="8">CCMP291</strain>
    </source>
</reference>
<dbReference type="PANTHER" id="PTHR12358">
    <property type="entry name" value="SPHINGOSINE KINASE"/>
    <property type="match status" value="1"/>
</dbReference>
<dbReference type="SUPFAM" id="SSF111331">
    <property type="entry name" value="NAD kinase/diacylglycerol kinase-like"/>
    <property type="match status" value="1"/>
</dbReference>
<keyword evidence="4" id="KW-0067">ATP-binding</keyword>
<evidence type="ECO:0000256" key="2">
    <source>
        <dbReference type="ARBA" id="ARBA00022741"/>
    </source>
</evidence>
<organism evidence="7 8">
    <name type="scientific">Chrysochromulina tobinii</name>
    <dbReference type="NCBI Taxonomy" id="1460289"/>
    <lineage>
        <taxon>Eukaryota</taxon>
        <taxon>Haptista</taxon>
        <taxon>Haptophyta</taxon>
        <taxon>Prymnesiophyceae</taxon>
        <taxon>Prymnesiales</taxon>
        <taxon>Chrysochromulinaceae</taxon>
        <taxon>Chrysochromulina</taxon>
    </lineage>
</organism>
<dbReference type="Proteomes" id="UP000037460">
    <property type="component" value="Unassembled WGS sequence"/>
</dbReference>
<dbReference type="GO" id="GO:0005524">
    <property type="term" value="F:ATP binding"/>
    <property type="evidence" value="ECO:0007669"/>
    <property type="project" value="UniProtKB-KW"/>
</dbReference>
<dbReference type="AlphaFoldDB" id="A0A0M0JI10"/>
<keyword evidence="2" id="KW-0547">Nucleotide-binding</keyword>
<dbReference type="Gene3D" id="2.60.200.40">
    <property type="match status" value="1"/>
</dbReference>
<dbReference type="GO" id="GO:0006665">
    <property type="term" value="P:sphingolipid metabolic process"/>
    <property type="evidence" value="ECO:0007669"/>
    <property type="project" value="TreeGrafter"/>
</dbReference>
<dbReference type="PANTHER" id="PTHR12358:SF54">
    <property type="entry name" value="SPHINGOSINE KINASE RELATED PROTEIN"/>
    <property type="match status" value="1"/>
</dbReference>
<proteinExistence type="predicted"/>
<keyword evidence="3 7" id="KW-0418">Kinase</keyword>
<keyword evidence="1" id="KW-0808">Transferase</keyword>
<gene>
    <name evidence="7" type="ORF">Ctob_008586</name>
</gene>
<evidence type="ECO:0000259" key="6">
    <source>
        <dbReference type="PROSITE" id="PS50146"/>
    </source>
</evidence>
<evidence type="ECO:0000256" key="1">
    <source>
        <dbReference type="ARBA" id="ARBA00022679"/>
    </source>
</evidence>
<dbReference type="InterPro" id="IPR016064">
    <property type="entry name" value="NAD/diacylglycerol_kinase_sf"/>
</dbReference>
<evidence type="ECO:0000256" key="3">
    <source>
        <dbReference type="ARBA" id="ARBA00022777"/>
    </source>
</evidence>
<evidence type="ECO:0000256" key="5">
    <source>
        <dbReference type="SAM" id="MobiDB-lite"/>
    </source>
</evidence>
<dbReference type="Pfam" id="PF19279">
    <property type="entry name" value="YegS_C"/>
    <property type="match status" value="1"/>
</dbReference>
<evidence type="ECO:0000313" key="8">
    <source>
        <dbReference type="Proteomes" id="UP000037460"/>
    </source>
</evidence>
<feature type="domain" description="DAGKc" evidence="6">
    <location>
        <begin position="58"/>
        <end position="189"/>
    </location>
</feature>
<dbReference type="InterPro" id="IPR001206">
    <property type="entry name" value="Diacylglycerol_kinase_cat_dom"/>
</dbReference>
<dbReference type="OrthoDB" id="3853857at2759"/>
<feature type="region of interest" description="Disordered" evidence="5">
    <location>
        <begin position="187"/>
        <end position="206"/>
    </location>
</feature>
<dbReference type="Gene3D" id="3.40.50.10330">
    <property type="entry name" value="Probable inorganic polyphosphate/atp-NAD kinase, domain 1"/>
    <property type="match status" value="1"/>
</dbReference>
<evidence type="ECO:0000313" key="7">
    <source>
        <dbReference type="EMBL" id="KOO25878.1"/>
    </source>
</evidence>
<dbReference type="SMART" id="SM00046">
    <property type="entry name" value="DAGKc"/>
    <property type="match status" value="1"/>
</dbReference>
<sequence length="419" mass="43405">MAEGAEVIRRRADVAEGSKRARKRAVDEETLIVAVSMQQQSSSSVEAAGAAITTATEGAPRRIHVVVNPFGGGGIGKATLESVLPIFERAGVEVTVLETQYAGHAGELARTTPLLDAFVGIGGDGTAHEIANGLLRRAGAERVPMGMIPAGSGNTWAYDLGLESASAAAEAIVRGATSRVDVMAVQAAAPSDETPSDAPSGASTQGPSASVSEYAINICGFGMPAAVLEQANALRWLGSAQYELAGLVLIATGKTRYGARLEIAAEDGTVLTRELDECSFVQAQINMHMGKRVCFAPGASMTDGLLDLVIVSRSGGLDILHANARARGASHLKLPFVETIRCRSYVLTPHPTSGDGGSSIALNLDGELAGAAPFRVECLPGALEVFSGTLRTEPNDTSDQFEPQLVMSLVRALDPSAVD</sequence>
<dbReference type="Pfam" id="PF00781">
    <property type="entry name" value="DAGK_cat"/>
    <property type="match status" value="1"/>
</dbReference>